<dbReference type="Pfam" id="PF10607">
    <property type="entry name" value="CTLH"/>
    <property type="match status" value="1"/>
</dbReference>
<accession>A0A6A6JAB7</accession>
<evidence type="ECO:0000313" key="4">
    <source>
        <dbReference type="EMBL" id="KAF2273531.1"/>
    </source>
</evidence>
<dbReference type="GeneID" id="54552157"/>
<dbReference type="SMART" id="SM00668">
    <property type="entry name" value="CTLH"/>
    <property type="match status" value="1"/>
</dbReference>
<reference evidence="4" key="1">
    <citation type="journal article" date="2020" name="Stud. Mycol.">
        <title>101 Dothideomycetes genomes: a test case for predicting lifestyles and emergence of pathogens.</title>
        <authorList>
            <person name="Haridas S."/>
            <person name="Albert R."/>
            <person name="Binder M."/>
            <person name="Bloem J."/>
            <person name="Labutti K."/>
            <person name="Salamov A."/>
            <person name="Andreopoulos B."/>
            <person name="Baker S."/>
            <person name="Barry K."/>
            <person name="Bills G."/>
            <person name="Bluhm B."/>
            <person name="Cannon C."/>
            <person name="Castanera R."/>
            <person name="Culley D."/>
            <person name="Daum C."/>
            <person name="Ezra D."/>
            <person name="Gonzalez J."/>
            <person name="Henrissat B."/>
            <person name="Kuo A."/>
            <person name="Liang C."/>
            <person name="Lipzen A."/>
            <person name="Lutzoni F."/>
            <person name="Magnuson J."/>
            <person name="Mondo S."/>
            <person name="Nolan M."/>
            <person name="Ohm R."/>
            <person name="Pangilinan J."/>
            <person name="Park H.-J."/>
            <person name="Ramirez L."/>
            <person name="Alfaro M."/>
            <person name="Sun H."/>
            <person name="Tritt A."/>
            <person name="Yoshinaga Y."/>
            <person name="Zwiers L.-H."/>
            <person name="Turgeon B."/>
            <person name="Goodwin S."/>
            <person name="Spatafora J."/>
            <person name="Crous P."/>
            <person name="Grigoriev I."/>
        </authorList>
    </citation>
    <scope>NUCLEOTIDE SEQUENCE</scope>
    <source>
        <strain evidence="4">CBS 379.55</strain>
    </source>
</reference>
<dbReference type="SMART" id="SM00757">
    <property type="entry name" value="CRA"/>
    <property type="match status" value="1"/>
</dbReference>
<dbReference type="InterPro" id="IPR024964">
    <property type="entry name" value="CTLH/CRA"/>
</dbReference>
<dbReference type="InterPro" id="IPR050618">
    <property type="entry name" value="Ubq-SigPath_Reg"/>
</dbReference>
<dbReference type="Proteomes" id="UP000800097">
    <property type="component" value="Unassembled WGS sequence"/>
</dbReference>
<sequence>MSSSTVSVPTPTQHAFQRRVDDVKIPKSDINFVVMDYLITEGYPLAAEKFAKEANLKYPVIEGSIQARVTIRRAILSGDIESARNQINDLNPEILDKDLPLDFALLKLQLIELIRKCTSSPEPDVSPALEFSQMEVAPLAATNPDFLRELEVTMCLLIILPSDGPVQSPYAELLKPSLRLDVASRVNKAILESMGARGESKLRSLVRLRTWAEDKARAAGLDIPPFLPLTSDGAQDGAEETNGNHDCGDMVS</sequence>
<dbReference type="PROSITE" id="PS50897">
    <property type="entry name" value="CTLH"/>
    <property type="match status" value="1"/>
</dbReference>
<evidence type="ECO:0000259" key="3">
    <source>
        <dbReference type="PROSITE" id="PS50897"/>
    </source>
</evidence>
<keyword evidence="5" id="KW-1185">Reference proteome</keyword>
<dbReference type="RefSeq" id="XP_033651070.1">
    <property type="nucleotide sequence ID" value="XM_033798982.1"/>
</dbReference>
<feature type="domain" description="CTLH" evidence="3">
    <location>
        <begin position="64"/>
        <end position="121"/>
    </location>
</feature>
<dbReference type="InterPro" id="IPR006595">
    <property type="entry name" value="CTLH_C"/>
</dbReference>
<name>A0A6A6JAB7_WESOR</name>
<evidence type="ECO:0000313" key="5">
    <source>
        <dbReference type="Proteomes" id="UP000800097"/>
    </source>
</evidence>
<dbReference type="OrthoDB" id="2415936at2759"/>
<dbReference type="SMART" id="SM00667">
    <property type="entry name" value="LisH"/>
    <property type="match status" value="1"/>
</dbReference>
<dbReference type="PANTHER" id="PTHR12864">
    <property type="entry name" value="RAN BINDING PROTEIN 9-RELATED"/>
    <property type="match status" value="1"/>
</dbReference>
<proteinExistence type="predicted"/>
<dbReference type="PROSITE" id="PS50896">
    <property type="entry name" value="LISH"/>
    <property type="match status" value="1"/>
</dbReference>
<feature type="region of interest" description="Disordered" evidence="2">
    <location>
        <begin position="230"/>
        <end position="252"/>
    </location>
</feature>
<feature type="compositionally biased region" description="Basic and acidic residues" evidence="2">
    <location>
        <begin position="242"/>
        <end position="252"/>
    </location>
</feature>
<dbReference type="AlphaFoldDB" id="A0A6A6JAB7"/>
<organism evidence="4 5">
    <name type="scientific">Westerdykella ornata</name>
    <dbReference type="NCBI Taxonomy" id="318751"/>
    <lineage>
        <taxon>Eukaryota</taxon>
        <taxon>Fungi</taxon>
        <taxon>Dikarya</taxon>
        <taxon>Ascomycota</taxon>
        <taxon>Pezizomycotina</taxon>
        <taxon>Dothideomycetes</taxon>
        <taxon>Pleosporomycetidae</taxon>
        <taxon>Pleosporales</taxon>
        <taxon>Sporormiaceae</taxon>
        <taxon>Westerdykella</taxon>
    </lineage>
</organism>
<protein>
    <recommendedName>
        <fullName evidence="3">CTLH domain-containing protein</fullName>
    </recommendedName>
</protein>
<evidence type="ECO:0000256" key="2">
    <source>
        <dbReference type="SAM" id="MobiDB-lite"/>
    </source>
</evidence>
<dbReference type="InterPro" id="IPR006594">
    <property type="entry name" value="LisH"/>
</dbReference>
<dbReference type="InterPro" id="IPR013144">
    <property type="entry name" value="CRA_dom"/>
</dbReference>
<evidence type="ECO:0000256" key="1">
    <source>
        <dbReference type="ARBA" id="ARBA00002343"/>
    </source>
</evidence>
<dbReference type="Pfam" id="PF08513">
    <property type="entry name" value="LisH"/>
    <property type="match status" value="1"/>
</dbReference>
<comment type="function">
    <text evidence="1">Involved in the proteasome-dependent degradation of fructose-1,6-bisphosphatase.</text>
</comment>
<dbReference type="EMBL" id="ML986509">
    <property type="protein sequence ID" value="KAF2273531.1"/>
    <property type="molecule type" value="Genomic_DNA"/>
</dbReference>
<gene>
    <name evidence="4" type="ORF">EI97DRAFT_435951</name>
</gene>